<organism evidence="4 5">
    <name type="scientific">Pseudorhodoferax aquiterrae</name>
    <dbReference type="NCBI Taxonomy" id="747304"/>
    <lineage>
        <taxon>Bacteria</taxon>
        <taxon>Pseudomonadati</taxon>
        <taxon>Pseudomonadota</taxon>
        <taxon>Betaproteobacteria</taxon>
        <taxon>Burkholderiales</taxon>
        <taxon>Comamonadaceae</taxon>
    </lineage>
</organism>
<feature type="domain" description="AsmA" evidence="3">
    <location>
        <begin position="12"/>
        <end position="570"/>
    </location>
</feature>
<dbReference type="Pfam" id="PF05170">
    <property type="entry name" value="AsmA"/>
    <property type="match status" value="1"/>
</dbReference>
<keyword evidence="2" id="KW-1133">Transmembrane helix</keyword>
<sequence length="688" mass="74333">MRAFSPGRGTKILLALLGALVVFLLLFDWDWLRGPLNRTISEKTQRRFDSSHLAVQLGWNPVIRLKDVYFANADWADGTGDHPMARIGTLEFSVSLRDLWNGKVFVPRVAMDQAELNFEKAKDERRNWVLGEPSETKEPSKLLISSLSVRQGKLRYVDRTTPFDIGVDVETFDPAAAAKADDAKARPDNARYTTRYRFAGTYHDAKFSGQAQTGDVLSFQGSDVPFPIQGRLVAGTTRLDVEGTVADAANISGIDVRLNIAGNTLANLYPFLLLPLPASPPYRLSGHLKLDGNRYSMQDIQGRIGKTDVAGEAAYVQREPRPLLTTTLHSKLLNLPDLGPLVGLTTKETADARPLTQAETQTRERAQAREKQTSGERALPTGTVQGERLLPTGKFEGGRFKAIDAKADLRVDRIDAPDFIALQNLRVKLDLKDAVLRLDPFDVDLADGEIRSVVRLDAQQPTLRADVDITARRLKLARLVPPSPRLAPSSGAMGARAKLSASGNSIADLAAKADGQVQAALSRGQVSNLLDAVSGLNGGKILTLLMGGDKPIPINCGAVSFDVKDGQGKSQLFVIDTEDTRIEGDGGFDLDHERFDLTIAPKPKKAGILSLRTPVRVYGSFRSPDFELDKAGLALRGGGAVALALVNPLAALLPLIETGPGEDTDCQRLLASAGPAAKAAAPTTRSRP</sequence>
<dbReference type="PANTHER" id="PTHR30441">
    <property type="entry name" value="DUF748 DOMAIN-CONTAINING PROTEIN"/>
    <property type="match status" value="1"/>
</dbReference>
<gene>
    <name evidence="4" type="ORF">GCM10007320_35880</name>
</gene>
<keyword evidence="5" id="KW-1185">Reference proteome</keyword>
<accession>A0ABQ3G441</accession>
<comment type="caution">
    <text evidence="4">The sequence shown here is derived from an EMBL/GenBank/DDBJ whole genome shotgun (WGS) entry which is preliminary data.</text>
</comment>
<evidence type="ECO:0000256" key="2">
    <source>
        <dbReference type="SAM" id="Phobius"/>
    </source>
</evidence>
<keyword evidence="2" id="KW-0812">Transmembrane</keyword>
<evidence type="ECO:0000256" key="1">
    <source>
        <dbReference type="SAM" id="MobiDB-lite"/>
    </source>
</evidence>
<protein>
    <submittedName>
        <fullName evidence="4">Membrane protein</fullName>
    </submittedName>
</protein>
<feature type="region of interest" description="Disordered" evidence="1">
    <location>
        <begin position="347"/>
        <end position="390"/>
    </location>
</feature>
<dbReference type="InterPro" id="IPR007844">
    <property type="entry name" value="AsmA"/>
</dbReference>
<reference evidence="5" key="1">
    <citation type="journal article" date="2019" name="Int. J. Syst. Evol. Microbiol.">
        <title>The Global Catalogue of Microorganisms (GCM) 10K type strain sequencing project: providing services to taxonomists for standard genome sequencing and annotation.</title>
        <authorList>
            <consortium name="The Broad Institute Genomics Platform"/>
            <consortium name="The Broad Institute Genome Sequencing Center for Infectious Disease"/>
            <person name="Wu L."/>
            <person name="Ma J."/>
        </authorList>
    </citation>
    <scope>NUCLEOTIDE SEQUENCE [LARGE SCALE GENOMIC DNA]</scope>
    <source>
        <strain evidence="5">KCTC 23314</strain>
    </source>
</reference>
<evidence type="ECO:0000313" key="4">
    <source>
        <dbReference type="EMBL" id="GHC88752.1"/>
    </source>
</evidence>
<feature type="compositionally biased region" description="Basic and acidic residues" evidence="1">
    <location>
        <begin position="361"/>
        <end position="374"/>
    </location>
</feature>
<feature type="transmembrane region" description="Helical" evidence="2">
    <location>
        <begin position="12"/>
        <end position="32"/>
    </location>
</feature>
<evidence type="ECO:0000313" key="5">
    <source>
        <dbReference type="Proteomes" id="UP000626210"/>
    </source>
</evidence>
<name>A0ABQ3G441_9BURK</name>
<proteinExistence type="predicted"/>
<dbReference type="Proteomes" id="UP000626210">
    <property type="component" value="Unassembled WGS sequence"/>
</dbReference>
<evidence type="ECO:0000259" key="3">
    <source>
        <dbReference type="Pfam" id="PF05170"/>
    </source>
</evidence>
<dbReference type="EMBL" id="BMYK01000011">
    <property type="protein sequence ID" value="GHC88752.1"/>
    <property type="molecule type" value="Genomic_DNA"/>
</dbReference>
<dbReference type="InterPro" id="IPR052894">
    <property type="entry name" value="AsmA-related"/>
</dbReference>
<keyword evidence="2" id="KW-0472">Membrane</keyword>
<dbReference type="RefSeq" id="WP_189688306.1">
    <property type="nucleotide sequence ID" value="NZ_BMYK01000011.1"/>
</dbReference>
<dbReference type="PANTHER" id="PTHR30441:SF9">
    <property type="entry name" value="ASMA FAMILY PROTEIN YHJG"/>
    <property type="match status" value="1"/>
</dbReference>